<protein>
    <submittedName>
        <fullName evidence="1">Uncharacterized protein</fullName>
    </submittedName>
</protein>
<proteinExistence type="predicted"/>
<reference evidence="1" key="1">
    <citation type="submission" date="2022-04" db="EMBL/GenBank/DDBJ databases">
        <title>Carnegiea gigantea Genome sequencing and assembly v2.</title>
        <authorList>
            <person name="Copetti D."/>
            <person name="Sanderson M.J."/>
            <person name="Burquez A."/>
            <person name="Wojciechowski M.F."/>
        </authorList>
    </citation>
    <scope>NUCLEOTIDE SEQUENCE</scope>
    <source>
        <strain evidence="1">SGP5-SGP5p</strain>
        <tissue evidence="1">Aerial part</tissue>
    </source>
</reference>
<sequence length="219" mass="25004">MEREGVLPPILLLPQIRTQKLKLPLILRLNLILNPTQKQLLMLMKLMLIPGPFRIRVSPELPQHGYSDGPQGLYSYTVFENSTSAPDFHRLPSHGYRVMELAHGAGQIFRDFIRRKTTLFRCKRTIPNPGGLMTKLGARQGGPVRDDIVTVMILFYLLQMYGCIVDWRPVRSPVRSVLEKFICFACTGESNKAIMLFPKTIFPTDPLDQPNSIMYALKH</sequence>
<accession>A0A9Q1KE64</accession>
<gene>
    <name evidence="1" type="ORF">Cgig2_021534</name>
</gene>
<keyword evidence="2" id="KW-1185">Reference proteome</keyword>
<comment type="caution">
    <text evidence="1">The sequence shown here is derived from an EMBL/GenBank/DDBJ whole genome shotgun (WGS) entry which is preliminary data.</text>
</comment>
<dbReference type="AlphaFoldDB" id="A0A9Q1KE64"/>
<dbReference type="Proteomes" id="UP001153076">
    <property type="component" value="Unassembled WGS sequence"/>
</dbReference>
<name>A0A9Q1KE64_9CARY</name>
<dbReference type="EMBL" id="JAKOGI010000153">
    <property type="protein sequence ID" value="KAJ8441844.1"/>
    <property type="molecule type" value="Genomic_DNA"/>
</dbReference>
<evidence type="ECO:0000313" key="2">
    <source>
        <dbReference type="Proteomes" id="UP001153076"/>
    </source>
</evidence>
<evidence type="ECO:0000313" key="1">
    <source>
        <dbReference type="EMBL" id="KAJ8441844.1"/>
    </source>
</evidence>
<organism evidence="1 2">
    <name type="scientific">Carnegiea gigantea</name>
    <dbReference type="NCBI Taxonomy" id="171969"/>
    <lineage>
        <taxon>Eukaryota</taxon>
        <taxon>Viridiplantae</taxon>
        <taxon>Streptophyta</taxon>
        <taxon>Embryophyta</taxon>
        <taxon>Tracheophyta</taxon>
        <taxon>Spermatophyta</taxon>
        <taxon>Magnoliopsida</taxon>
        <taxon>eudicotyledons</taxon>
        <taxon>Gunneridae</taxon>
        <taxon>Pentapetalae</taxon>
        <taxon>Caryophyllales</taxon>
        <taxon>Cactineae</taxon>
        <taxon>Cactaceae</taxon>
        <taxon>Cactoideae</taxon>
        <taxon>Echinocereeae</taxon>
        <taxon>Carnegiea</taxon>
    </lineage>
</organism>